<dbReference type="Pfam" id="PF13561">
    <property type="entry name" value="adh_short_C2"/>
    <property type="match status" value="1"/>
</dbReference>
<dbReference type="FunFam" id="3.40.50.720:FF:000115">
    <property type="entry name" value="3-oxoacyl-[acyl-carrier-protein] reductase FabG"/>
    <property type="match status" value="1"/>
</dbReference>
<dbReference type="Gene3D" id="3.40.50.720">
    <property type="entry name" value="NAD(P)-binding Rossmann-like Domain"/>
    <property type="match status" value="1"/>
</dbReference>
<dbReference type="SUPFAM" id="SSF51735">
    <property type="entry name" value="NAD(P)-binding Rossmann-fold domains"/>
    <property type="match status" value="1"/>
</dbReference>
<name>A0A518BAL5_9BACT</name>
<feature type="binding site" evidence="7">
    <location>
        <position position="188"/>
    </location>
    <ligand>
        <name>NADP(+)</name>
        <dbReference type="ChEBI" id="CHEBI:58349"/>
    </ligand>
</feature>
<protein>
    <recommendedName>
        <fullName evidence="8">3-oxoacyl-[acyl-carrier-protein] reductase</fullName>
        <ecNumber evidence="8">1.1.1.100</ecNumber>
    </recommendedName>
</protein>
<dbReference type="InterPro" id="IPR057326">
    <property type="entry name" value="KR_dom"/>
</dbReference>
<dbReference type="AlphaFoldDB" id="A0A518BAL5"/>
<dbReference type="GO" id="GO:0004316">
    <property type="term" value="F:3-oxoacyl-[acyl-carrier-protein] reductase (NADPH) activity"/>
    <property type="evidence" value="ECO:0007669"/>
    <property type="project" value="UniProtKB-UniRule"/>
</dbReference>
<reference evidence="10 11" key="1">
    <citation type="submission" date="2019-02" db="EMBL/GenBank/DDBJ databases">
        <title>Deep-cultivation of Planctomycetes and their phenomic and genomic characterization uncovers novel biology.</title>
        <authorList>
            <person name="Wiegand S."/>
            <person name="Jogler M."/>
            <person name="Boedeker C."/>
            <person name="Pinto D."/>
            <person name="Vollmers J."/>
            <person name="Rivas-Marin E."/>
            <person name="Kohn T."/>
            <person name="Peeters S.H."/>
            <person name="Heuer A."/>
            <person name="Rast P."/>
            <person name="Oberbeckmann S."/>
            <person name="Bunk B."/>
            <person name="Jeske O."/>
            <person name="Meyerdierks A."/>
            <person name="Storesund J.E."/>
            <person name="Kallscheuer N."/>
            <person name="Luecker S."/>
            <person name="Lage O.M."/>
            <person name="Pohl T."/>
            <person name="Merkel B.J."/>
            <person name="Hornburger P."/>
            <person name="Mueller R.-W."/>
            <person name="Bruemmer F."/>
            <person name="Labrenz M."/>
            <person name="Spormann A.M."/>
            <person name="Op den Camp H."/>
            <person name="Overmann J."/>
            <person name="Amann R."/>
            <person name="Jetten M.S.M."/>
            <person name="Mascher T."/>
            <person name="Medema M.H."/>
            <person name="Devos D.P."/>
            <person name="Kaster A.-K."/>
            <person name="Ovreas L."/>
            <person name="Rohde M."/>
            <person name="Galperin M.Y."/>
            <person name="Jogler C."/>
        </authorList>
    </citation>
    <scope>NUCLEOTIDE SEQUENCE [LARGE SCALE GENOMIC DNA]</scope>
    <source>
        <strain evidence="10 11">Pan216</strain>
    </source>
</reference>
<sequence>MRLQDKTALITGGSRGIGRAIAKRFADEGAKVAIVYNRGKEPAEELAAQIKEAGGEALTFQHDVSNAEGAGEIVDQLVEKWGKLDILVNNAGIIKDGLFLQLEPENWEAVIDTNLNGTFYFCKAAARAMMGKRSGSIINMSSVAAQFSNKGQSNYAASKAGIEALTRTLAAEVASRKIRVNAIAPGFIETEMTETVRSMAGDKIKTAIPMKRYGQPDDIANAAVFLASDESTYVTGTVLTVDGGLRLGAVA</sequence>
<keyword evidence="8" id="KW-0275">Fatty acid biosynthesis</keyword>
<dbReference type="PRINTS" id="PR00081">
    <property type="entry name" value="GDHRDH"/>
</dbReference>
<dbReference type="NCBIfam" id="NF005559">
    <property type="entry name" value="PRK07231.1"/>
    <property type="match status" value="1"/>
</dbReference>
<dbReference type="NCBIfam" id="NF009466">
    <property type="entry name" value="PRK12826.1-2"/>
    <property type="match status" value="1"/>
</dbReference>
<feature type="binding site" evidence="7">
    <location>
        <begin position="12"/>
        <end position="15"/>
    </location>
    <ligand>
        <name>NADP(+)</name>
        <dbReference type="ChEBI" id="CHEBI:58349"/>
    </ligand>
</feature>
<dbReference type="GO" id="GO:0006633">
    <property type="term" value="P:fatty acid biosynthetic process"/>
    <property type="evidence" value="ECO:0007669"/>
    <property type="project" value="UniProtKB-UniPathway"/>
</dbReference>
<evidence type="ECO:0000256" key="2">
    <source>
        <dbReference type="ARBA" id="ARBA00006484"/>
    </source>
</evidence>
<dbReference type="PANTHER" id="PTHR42760">
    <property type="entry name" value="SHORT-CHAIN DEHYDROGENASES/REDUCTASES FAMILY MEMBER"/>
    <property type="match status" value="1"/>
</dbReference>
<feature type="binding site" evidence="7">
    <location>
        <position position="90"/>
    </location>
    <ligand>
        <name>NADP(+)</name>
        <dbReference type="ChEBI" id="CHEBI:58349"/>
    </ligand>
</feature>
<evidence type="ECO:0000256" key="5">
    <source>
        <dbReference type="ARBA" id="ARBA00048508"/>
    </source>
</evidence>
<comment type="function">
    <text evidence="1 8">Catalyzes the NADPH-dependent reduction of beta-ketoacyl-ACP substrates to beta-hydroxyacyl-ACP products, the first reductive step in the elongation cycle of fatty acid biosynthesis.</text>
</comment>
<dbReference type="InterPro" id="IPR020904">
    <property type="entry name" value="Sc_DH/Rdtase_CS"/>
</dbReference>
<dbReference type="PANTHER" id="PTHR42760:SF133">
    <property type="entry name" value="3-OXOACYL-[ACYL-CARRIER-PROTEIN] REDUCTASE"/>
    <property type="match status" value="1"/>
</dbReference>
<keyword evidence="11" id="KW-1185">Reference proteome</keyword>
<dbReference type="EC" id="1.1.1.100" evidence="8"/>
<evidence type="ECO:0000259" key="9">
    <source>
        <dbReference type="SMART" id="SM00822"/>
    </source>
</evidence>
<gene>
    <name evidence="10" type="primary">fabG_4</name>
    <name evidence="10" type="ORF">Pan216_48340</name>
</gene>
<dbReference type="InterPro" id="IPR036291">
    <property type="entry name" value="NAD(P)-bd_dom_sf"/>
</dbReference>
<evidence type="ECO:0000256" key="4">
    <source>
        <dbReference type="ARBA" id="ARBA00023002"/>
    </source>
</evidence>
<dbReference type="SMART" id="SM00822">
    <property type="entry name" value="PKS_KR"/>
    <property type="match status" value="1"/>
</dbReference>
<dbReference type="EMBL" id="CP036279">
    <property type="protein sequence ID" value="QDU63953.1"/>
    <property type="molecule type" value="Genomic_DNA"/>
</dbReference>
<dbReference type="CDD" id="cd05333">
    <property type="entry name" value="BKR_SDR_c"/>
    <property type="match status" value="1"/>
</dbReference>
<dbReference type="OrthoDB" id="9803333at2"/>
<evidence type="ECO:0000256" key="8">
    <source>
        <dbReference type="RuleBase" id="RU366074"/>
    </source>
</evidence>
<evidence type="ECO:0000256" key="3">
    <source>
        <dbReference type="ARBA" id="ARBA00022857"/>
    </source>
</evidence>
<comment type="subunit">
    <text evidence="8">Homotetramer.</text>
</comment>
<feature type="binding site" evidence="7">
    <location>
        <begin position="155"/>
        <end position="159"/>
    </location>
    <ligand>
        <name>NADP(+)</name>
        <dbReference type="ChEBI" id="CHEBI:58349"/>
    </ligand>
</feature>
<feature type="active site" description="Proton acceptor" evidence="6">
    <location>
        <position position="155"/>
    </location>
</feature>
<dbReference type="PROSITE" id="PS00061">
    <property type="entry name" value="ADH_SHORT"/>
    <property type="match status" value="1"/>
</dbReference>
<evidence type="ECO:0000313" key="11">
    <source>
        <dbReference type="Proteomes" id="UP000317093"/>
    </source>
</evidence>
<dbReference type="GO" id="GO:0051287">
    <property type="term" value="F:NAD binding"/>
    <property type="evidence" value="ECO:0007669"/>
    <property type="project" value="UniProtKB-UniRule"/>
</dbReference>
<keyword evidence="3 7" id="KW-0521">NADP</keyword>
<comment type="pathway">
    <text evidence="8">Lipid metabolism; fatty acid biosynthesis.</text>
</comment>
<keyword evidence="8" id="KW-0444">Lipid biosynthesis</keyword>
<evidence type="ECO:0000256" key="1">
    <source>
        <dbReference type="ARBA" id="ARBA00002607"/>
    </source>
</evidence>
<keyword evidence="4 8" id="KW-0560">Oxidoreductase</keyword>
<dbReference type="RefSeq" id="WP_145261809.1">
    <property type="nucleotide sequence ID" value="NZ_CP036279.1"/>
</dbReference>
<dbReference type="Proteomes" id="UP000317093">
    <property type="component" value="Chromosome"/>
</dbReference>
<feature type="domain" description="Ketoreductase" evidence="9">
    <location>
        <begin position="6"/>
        <end position="186"/>
    </location>
</feature>
<dbReference type="PRINTS" id="PR00080">
    <property type="entry name" value="SDRFAMILY"/>
</dbReference>
<proteinExistence type="inferred from homology"/>
<accession>A0A518BAL5</accession>
<comment type="similarity">
    <text evidence="2 8">Belongs to the short-chain dehydrogenases/reductases (SDR) family.</text>
</comment>
<comment type="catalytic activity">
    <reaction evidence="5 8">
        <text>a (3R)-hydroxyacyl-[ACP] + NADP(+) = a 3-oxoacyl-[ACP] + NADPH + H(+)</text>
        <dbReference type="Rhea" id="RHEA:17397"/>
        <dbReference type="Rhea" id="RHEA-COMP:9916"/>
        <dbReference type="Rhea" id="RHEA-COMP:9945"/>
        <dbReference type="ChEBI" id="CHEBI:15378"/>
        <dbReference type="ChEBI" id="CHEBI:57783"/>
        <dbReference type="ChEBI" id="CHEBI:58349"/>
        <dbReference type="ChEBI" id="CHEBI:78776"/>
        <dbReference type="ChEBI" id="CHEBI:78827"/>
        <dbReference type="EC" id="1.1.1.100"/>
    </reaction>
</comment>
<evidence type="ECO:0000313" key="10">
    <source>
        <dbReference type="EMBL" id="QDU63953.1"/>
    </source>
</evidence>
<dbReference type="GO" id="GO:0048038">
    <property type="term" value="F:quinone binding"/>
    <property type="evidence" value="ECO:0007669"/>
    <property type="project" value="TreeGrafter"/>
</dbReference>
<dbReference type="InterPro" id="IPR002347">
    <property type="entry name" value="SDR_fam"/>
</dbReference>
<dbReference type="InterPro" id="IPR011284">
    <property type="entry name" value="3oxo_ACP_reduc"/>
</dbReference>
<dbReference type="UniPathway" id="UPA00094"/>
<evidence type="ECO:0000256" key="6">
    <source>
        <dbReference type="PIRSR" id="PIRSR611284-1"/>
    </source>
</evidence>
<keyword evidence="8" id="KW-0276">Fatty acid metabolism</keyword>
<dbReference type="NCBIfam" id="TIGR01830">
    <property type="entry name" value="3oxo_ACP_reduc"/>
    <property type="match status" value="1"/>
</dbReference>
<organism evidence="10 11">
    <name type="scientific">Kolteria novifilia</name>
    <dbReference type="NCBI Taxonomy" id="2527975"/>
    <lineage>
        <taxon>Bacteria</taxon>
        <taxon>Pseudomonadati</taxon>
        <taxon>Planctomycetota</taxon>
        <taxon>Planctomycetia</taxon>
        <taxon>Kolteriales</taxon>
        <taxon>Kolteriaceae</taxon>
        <taxon>Kolteria</taxon>
    </lineage>
</organism>
<dbReference type="KEGG" id="knv:Pan216_48340"/>
<keyword evidence="8" id="KW-0443">Lipid metabolism</keyword>
<evidence type="ECO:0000256" key="7">
    <source>
        <dbReference type="PIRSR" id="PIRSR611284-2"/>
    </source>
</evidence>